<keyword evidence="1" id="KW-1133">Transmembrane helix</keyword>
<feature type="transmembrane region" description="Helical" evidence="1">
    <location>
        <begin position="244"/>
        <end position="267"/>
    </location>
</feature>
<evidence type="ECO:0000313" key="3">
    <source>
        <dbReference type="Proteomes" id="UP000319894"/>
    </source>
</evidence>
<keyword evidence="1" id="KW-0812">Transmembrane</keyword>
<dbReference type="AlphaFoldDB" id="A0A554N8W8"/>
<keyword evidence="3" id="KW-1185">Reference proteome</keyword>
<gene>
    <name evidence="2" type="ORF">DP107_11540</name>
</gene>
<reference evidence="2 3" key="1">
    <citation type="submission" date="2018-06" db="EMBL/GenBank/DDBJ databases">
        <title>Natronomonas sp. F16-60 a new haloarchaeon isolated from a solar saltern of Isla Cristina, Huelva, Spain.</title>
        <authorList>
            <person name="Duran-Viseras A."/>
            <person name="Sanchez-Porro C."/>
            <person name="Ventosa A."/>
        </authorList>
    </citation>
    <scope>NUCLEOTIDE SEQUENCE [LARGE SCALE GENOMIC DNA]</scope>
    <source>
        <strain evidence="2 3">F16-60</strain>
    </source>
</reference>
<dbReference type="Proteomes" id="UP000319894">
    <property type="component" value="Unassembled WGS sequence"/>
</dbReference>
<dbReference type="InParanoid" id="A0A554N8W8"/>
<comment type="caution">
    <text evidence="2">The sequence shown here is derived from an EMBL/GenBank/DDBJ whole genome shotgun (WGS) entry which is preliminary data.</text>
</comment>
<proteinExistence type="predicted"/>
<sequence>MGGVSKLVRAVVAIAVPFVLLFAANAVAGRDGMLVVLLFGLVVGIVVFTAAAVGRLLAWFRLRDTETVAPTGVDAGPVEVEGTAEPLDGTLNAPRTDGDAASLAYEHVIKEKEYRSGEDGDQQVWDTRKNETETAPFVVTDGGDGVVVDPEDAELLLSESYEDRTSQRREYVRRLAAGEEVYVAGEAVSATAVDGRTDGRAYVVRRPTTWVPPVLQRLYDRPFVVSDADEDEAERRLLCSSVKWMGVTLFVDLFFVAAAVGIASVLIN</sequence>
<dbReference type="OrthoDB" id="170690at2157"/>
<evidence type="ECO:0000256" key="1">
    <source>
        <dbReference type="SAM" id="Phobius"/>
    </source>
</evidence>
<dbReference type="EMBL" id="QMDX01000006">
    <property type="protein sequence ID" value="TSD13789.1"/>
    <property type="molecule type" value="Genomic_DNA"/>
</dbReference>
<protein>
    <submittedName>
        <fullName evidence="2">Uncharacterized protein</fullName>
    </submittedName>
</protein>
<evidence type="ECO:0000313" key="2">
    <source>
        <dbReference type="EMBL" id="TSD13789.1"/>
    </source>
</evidence>
<name>A0A554N8W8_9EURY</name>
<accession>A0A554N8W8</accession>
<keyword evidence="1" id="KW-0472">Membrane</keyword>
<feature type="transmembrane region" description="Helical" evidence="1">
    <location>
        <begin position="7"/>
        <end position="28"/>
    </location>
</feature>
<feature type="transmembrane region" description="Helical" evidence="1">
    <location>
        <begin position="34"/>
        <end position="53"/>
    </location>
</feature>
<organism evidence="2 3">
    <name type="scientific">Haloglomus irregulare</name>
    <dbReference type="NCBI Taxonomy" id="2234134"/>
    <lineage>
        <taxon>Archaea</taxon>
        <taxon>Methanobacteriati</taxon>
        <taxon>Methanobacteriota</taxon>
        <taxon>Stenosarchaea group</taxon>
        <taxon>Halobacteria</taxon>
        <taxon>Halobacteriales</taxon>
        <taxon>Natronomonadaceae</taxon>
        <taxon>Haloglomus</taxon>
    </lineage>
</organism>
<dbReference type="RefSeq" id="WP_144262310.1">
    <property type="nucleotide sequence ID" value="NZ_QMDX01000006.1"/>
</dbReference>